<dbReference type="InterPro" id="IPR010710">
    <property type="entry name" value="DUF1289"/>
</dbReference>
<dbReference type="Pfam" id="PF06945">
    <property type="entry name" value="DUF1289"/>
    <property type="match status" value="1"/>
</dbReference>
<reference evidence="1 3" key="2">
    <citation type="submission" date="2017-10" db="EMBL/GenBank/DDBJ databases">
        <title>Biodiversity and function of Thalassospira species in the particle-attached aromatic-hydrocarbon-degrading consortia from the surface seawater of the China South Sea.</title>
        <authorList>
            <person name="Dong C."/>
            <person name="Liu R."/>
            <person name="Shao Z."/>
        </authorList>
    </citation>
    <scope>NUCLEOTIDE SEQUENCE [LARGE SCALE GENOMIC DNA]</scope>
    <source>
        <strain evidence="1 3">CSC3H3</strain>
    </source>
</reference>
<evidence type="ECO:0000313" key="1">
    <source>
        <dbReference type="EMBL" id="AUG51394.1"/>
    </source>
</evidence>
<protein>
    <recommendedName>
        <fullName evidence="5">DUF1289 domain-containing protein</fullName>
    </recommendedName>
</protein>
<dbReference type="AlphaFoldDB" id="A0A2N3KSP5"/>
<dbReference type="KEGG" id="thac:CSC3H3_00655"/>
<dbReference type="RefSeq" id="WP_101267364.1">
    <property type="nucleotide sequence ID" value="NZ_CP024199.1"/>
</dbReference>
<dbReference type="PANTHER" id="PTHR35175:SF2">
    <property type="entry name" value="DUF1289 DOMAIN-CONTAINING PROTEIN"/>
    <property type="match status" value="1"/>
</dbReference>
<reference evidence="2 4" key="1">
    <citation type="submission" date="2017-09" db="EMBL/GenBank/DDBJ databases">
        <title>Biodiversity and function of Thalassospira species in the particle-attached aromatic-hydrocarbon-degrading consortia from the surface seawater of the South China Sea.</title>
        <authorList>
            <person name="Dong C."/>
            <person name="Liu R."/>
            <person name="Shao Z."/>
        </authorList>
    </citation>
    <scope>NUCLEOTIDE SEQUENCE [LARGE SCALE GENOMIC DNA]</scope>
    <source>
        <strain evidence="2 4">CSC1P2</strain>
    </source>
</reference>
<evidence type="ECO:0000313" key="2">
    <source>
        <dbReference type="EMBL" id="PKR53547.1"/>
    </source>
</evidence>
<dbReference type="Proteomes" id="UP000233597">
    <property type="component" value="Unassembled WGS sequence"/>
</dbReference>
<dbReference type="PANTHER" id="PTHR35175">
    <property type="entry name" value="DUF1289 DOMAIN-CONTAINING PROTEIN"/>
    <property type="match status" value="1"/>
</dbReference>
<proteinExistence type="predicted"/>
<dbReference type="OrthoDB" id="9811423at2"/>
<accession>A0A2N3KSP5</accession>
<dbReference type="Proteomes" id="UP000233458">
    <property type="component" value="Chromosome"/>
</dbReference>
<dbReference type="EMBL" id="NWTK01000008">
    <property type="protein sequence ID" value="PKR53547.1"/>
    <property type="molecule type" value="Genomic_DNA"/>
</dbReference>
<sequence>MAVSSPCIGICELDAQKQVCTGCFRHIDEIGAWRTASDGQKKRILKMARDRKKQLEKS</sequence>
<evidence type="ECO:0000313" key="4">
    <source>
        <dbReference type="Proteomes" id="UP000233597"/>
    </source>
</evidence>
<keyword evidence="3" id="KW-1185">Reference proteome</keyword>
<dbReference type="EMBL" id="CP024199">
    <property type="protein sequence ID" value="AUG51394.1"/>
    <property type="molecule type" value="Genomic_DNA"/>
</dbReference>
<evidence type="ECO:0000313" key="3">
    <source>
        <dbReference type="Proteomes" id="UP000233458"/>
    </source>
</evidence>
<name>A0A2N3KSP5_9PROT</name>
<gene>
    <name evidence="2" type="ORF">COO20_13485</name>
    <name evidence="1" type="ORF">CSC3H3_00655</name>
</gene>
<evidence type="ECO:0008006" key="5">
    <source>
        <dbReference type="Google" id="ProtNLM"/>
    </source>
</evidence>
<organism evidence="2 4">
    <name type="scientific">Thalassospira marina</name>
    <dbReference type="NCBI Taxonomy" id="2048283"/>
    <lineage>
        <taxon>Bacteria</taxon>
        <taxon>Pseudomonadati</taxon>
        <taxon>Pseudomonadota</taxon>
        <taxon>Alphaproteobacteria</taxon>
        <taxon>Rhodospirillales</taxon>
        <taxon>Thalassospiraceae</taxon>
        <taxon>Thalassospira</taxon>
    </lineage>
</organism>